<accession>A0A828ZUC7</accession>
<dbReference type="GO" id="GO:0016054">
    <property type="term" value="P:organic acid catabolic process"/>
    <property type="evidence" value="ECO:0007669"/>
    <property type="project" value="UniProtKB-ARBA"/>
</dbReference>
<dbReference type="GO" id="GO:0051287">
    <property type="term" value="F:NAD binding"/>
    <property type="evidence" value="ECO:0007669"/>
    <property type="project" value="InterPro"/>
</dbReference>
<dbReference type="InterPro" id="IPR006115">
    <property type="entry name" value="6PGDH_NADP-bd"/>
</dbReference>
<evidence type="ECO:0000313" key="7">
    <source>
        <dbReference type="EMBL" id="ELB03339.1"/>
    </source>
</evidence>
<dbReference type="NCBIfam" id="TIGR01505">
    <property type="entry name" value="tartro_sem_red"/>
    <property type="match status" value="1"/>
</dbReference>
<feature type="domain" description="3-hydroxyisobutyrate dehydrogenase-like NAD-binding" evidence="6">
    <location>
        <begin position="164"/>
        <end position="282"/>
    </location>
</feature>
<dbReference type="GO" id="GO:0046487">
    <property type="term" value="P:glyoxylate metabolic process"/>
    <property type="evidence" value="ECO:0007669"/>
    <property type="project" value="InterPro"/>
</dbReference>
<reference evidence="7 8" key="1">
    <citation type="submission" date="2012-12" db="EMBL/GenBank/DDBJ databases">
        <title>The Genome Sequence of Enterococcus faecium E1590.</title>
        <authorList>
            <consortium name="The Broad Institute Genome Sequencing Platform"/>
            <consortium name="The Broad Institute Genome Sequencing Center for Infectious Disease"/>
            <person name="Earl A.M."/>
            <person name="Gilmore M.S."/>
            <person name="van Schaik W."/>
            <person name="Lebreton F."/>
            <person name="Willems R.J."/>
            <person name="Walker B."/>
            <person name="Young S.K."/>
            <person name="Zeng Q."/>
            <person name="Gargeya S."/>
            <person name="Fitzgerald M."/>
            <person name="Haas B."/>
            <person name="Abouelleil A."/>
            <person name="Alvarado L."/>
            <person name="Arachchi H.M."/>
            <person name="Berlin A.M."/>
            <person name="Chapman S.B."/>
            <person name="Dewar J."/>
            <person name="Goldberg J."/>
            <person name="Griggs A."/>
            <person name="Gujja S."/>
            <person name="Hansen M."/>
            <person name="Howarth C."/>
            <person name="Imamovic A."/>
            <person name="Larimer J."/>
            <person name="McCowan C."/>
            <person name="Murphy C."/>
            <person name="Neiman D."/>
            <person name="Pearson M."/>
            <person name="Priest M."/>
            <person name="Roberts A."/>
            <person name="Saif S."/>
            <person name="Shea T."/>
            <person name="Sisk P."/>
            <person name="Sykes S."/>
            <person name="Wortman J."/>
            <person name="Nusbaum C."/>
            <person name="Birren B."/>
        </authorList>
    </citation>
    <scope>NUCLEOTIDE SEQUENCE [LARGE SCALE GENOMIC DNA]</scope>
    <source>
        <strain evidence="7 8">E1590</strain>
    </source>
</reference>
<dbReference type="GO" id="GO:0050661">
    <property type="term" value="F:NADP binding"/>
    <property type="evidence" value="ECO:0007669"/>
    <property type="project" value="InterPro"/>
</dbReference>
<evidence type="ECO:0000256" key="3">
    <source>
        <dbReference type="ARBA" id="ARBA00023027"/>
    </source>
</evidence>
<name>A0A828ZUC7_ENTFC</name>
<comment type="caution">
    <text evidence="7">The sequence shown here is derived from an EMBL/GenBank/DDBJ whole genome shotgun (WGS) entry which is preliminary data.</text>
</comment>
<comment type="similarity">
    <text evidence="1">Belongs to the HIBADH-related family.</text>
</comment>
<dbReference type="EMBL" id="AHXC01000003">
    <property type="protein sequence ID" value="ELB03339.1"/>
    <property type="molecule type" value="Genomic_DNA"/>
</dbReference>
<organism evidence="7 8">
    <name type="scientific">Enterococcus faecium EnGen0003</name>
    <dbReference type="NCBI Taxonomy" id="1138901"/>
    <lineage>
        <taxon>Bacteria</taxon>
        <taxon>Bacillati</taxon>
        <taxon>Bacillota</taxon>
        <taxon>Bacilli</taxon>
        <taxon>Lactobacillales</taxon>
        <taxon>Enterococcaceae</taxon>
        <taxon>Enterococcus</taxon>
    </lineage>
</organism>
<dbReference type="InterPro" id="IPR013328">
    <property type="entry name" value="6PGD_dom2"/>
</dbReference>
<evidence type="ECO:0000256" key="2">
    <source>
        <dbReference type="ARBA" id="ARBA00023002"/>
    </source>
</evidence>
<dbReference type="PROSITE" id="PS00895">
    <property type="entry name" value="3_HYDROXYISOBUT_DH"/>
    <property type="match status" value="1"/>
</dbReference>
<evidence type="ECO:0000313" key="8">
    <source>
        <dbReference type="Proteomes" id="UP000010553"/>
    </source>
</evidence>
<sequence>MKIGFVGLGIMGKPMAKNLIKDGYEVICYDFNQSNMDEVAAAGASTAKNSQELANQSDIVITMLPNSPNVEAALFSEEGIAAGISEGKIVIDMSSINPVSSQRFAEKLAGLGVEFLDAPVSGGEPKAIDGTIAVMVGGKKKVFDQCYELLLSMASSVTYIGEVGAGNIAKLANQIIVAINIAAVGEALSFATKAGADPELVYQGIRGGLAGSTVMDAKSPMILNRDFDPGFRIELHIKDLQNALDTSHMINAGIPLTAQLMEIMQVLKNDGLEKKDHSAIACYYEKINNLTIESKDTV</sequence>
<dbReference type="AlphaFoldDB" id="A0A828ZUC7"/>
<gene>
    <name evidence="7" type="ORF">OIE_03300</name>
</gene>
<dbReference type="PANTHER" id="PTHR43060">
    <property type="entry name" value="3-HYDROXYISOBUTYRATE DEHYDROGENASE-LIKE 1, MITOCHONDRIAL-RELATED"/>
    <property type="match status" value="1"/>
</dbReference>
<evidence type="ECO:0000259" key="5">
    <source>
        <dbReference type="Pfam" id="PF03446"/>
    </source>
</evidence>
<dbReference type="SUPFAM" id="SSF48179">
    <property type="entry name" value="6-phosphogluconate dehydrogenase C-terminal domain-like"/>
    <property type="match status" value="1"/>
</dbReference>
<dbReference type="Gene3D" id="3.40.50.720">
    <property type="entry name" value="NAD(P)-binding Rossmann-like Domain"/>
    <property type="match status" value="1"/>
</dbReference>
<dbReference type="Gene3D" id="1.10.1040.10">
    <property type="entry name" value="N-(1-d-carboxylethyl)-l-norvaline Dehydrogenase, domain 2"/>
    <property type="match status" value="1"/>
</dbReference>
<dbReference type="Pfam" id="PF14833">
    <property type="entry name" value="NAD_binding_11"/>
    <property type="match status" value="1"/>
</dbReference>
<dbReference type="SUPFAM" id="SSF51735">
    <property type="entry name" value="NAD(P)-binding Rossmann-fold domains"/>
    <property type="match status" value="1"/>
</dbReference>
<protein>
    <submittedName>
        <fullName evidence="7">2-hydroxy-3-oxopropionate reductase</fullName>
    </submittedName>
</protein>
<dbReference type="InterPro" id="IPR006398">
    <property type="entry name" value="Tartro_sem_red"/>
</dbReference>
<dbReference type="InterPro" id="IPR015815">
    <property type="entry name" value="HIBADH-related"/>
</dbReference>
<dbReference type="InterPro" id="IPR008927">
    <property type="entry name" value="6-PGluconate_DH-like_C_sf"/>
</dbReference>
<dbReference type="InterPro" id="IPR036291">
    <property type="entry name" value="NAD(P)-bd_dom_sf"/>
</dbReference>
<evidence type="ECO:0000256" key="4">
    <source>
        <dbReference type="PIRSR" id="PIRSR000103-1"/>
    </source>
</evidence>
<dbReference type="PANTHER" id="PTHR43060:SF3">
    <property type="entry name" value="2-HYDROXY-3-OXOPROPIONATE REDUCTASE"/>
    <property type="match status" value="1"/>
</dbReference>
<dbReference type="PIRSF" id="PIRSF000103">
    <property type="entry name" value="HIBADH"/>
    <property type="match status" value="1"/>
</dbReference>
<dbReference type="Pfam" id="PF03446">
    <property type="entry name" value="NAD_binding_2"/>
    <property type="match status" value="1"/>
</dbReference>
<dbReference type="InterPro" id="IPR029154">
    <property type="entry name" value="HIBADH-like_NADP-bd"/>
</dbReference>
<evidence type="ECO:0000259" key="6">
    <source>
        <dbReference type="Pfam" id="PF14833"/>
    </source>
</evidence>
<feature type="active site" evidence="4">
    <location>
        <position position="170"/>
    </location>
</feature>
<keyword evidence="2" id="KW-0560">Oxidoreductase</keyword>
<keyword evidence="3" id="KW-0520">NAD</keyword>
<feature type="domain" description="6-phosphogluconate dehydrogenase NADP-binding" evidence="5">
    <location>
        <begin position="2"/>
        <end position="161"/>
    </location>
</feature>
<dbReference type="GO" id="GO:0008679">
    <property type="term" value="F:2-hydroxy-3-oxopropionate reductase activity"/>
    <property type="evidence" value="ECO:0007669"/>
    <property type="project" value="InterPro"/>
</dbReference>
<dbReference type="InterPro" id="IPR002204">
    <property type="entry name" value="3-OH-isobutyrate_DH-rel_CS"/>
</dbReference>
<proteinExistence type="inferred from homology"/>
<dbReference type="NCBIfam" id="NF008592">
    <property type="entry name" value="PRK11559.1"/>
    <property type="match status" value="1"/>
</dbReference>
<evidence type="ECO:0000256" key="1">
    <source>
        <dbReference type="ARBA" id="ARBA00009080"/>
    </source>
</evidence>
<dbReference type="Proteomes" id="UP000010553">
    <property type="component" value="Unassembled WGS sequence"/>
</dbReference>
<dbReference type="RefSeq" id="WP_002308995.1">
    <property type="nucleotide sequence ID" value="NZ_KB029685.1"/>
</dbReference>